<protein>
    <recommendedName>
        <fullName evidence="3">Probable cytosolic iron-sulfur protein assembly protein CIAO1 homolog</fullName>
    </recommendedName>
</protein>
<dbReference type="GO" id="GO:0016226">
    <property type="term" value="P:iron-sulfur cluster assembly"/>
    <property type="evidence" value="ECO:0007669"/>
    <property type="project" value="UniProtKB-UniRule"/>
</dbReference>
<dbReference type="InterPro" id="IPR036322">
    <property type="entry name" value="WD40_repeat_dom_sf"/>
</dbReference>
<comment type="function">
    <text evidence="3">Essential component of the cytosolic iron-sulfur (Fe/S) protein assembly machinery. Required for the maturation of extramitochondrial Fe/S proteins.</text>
</comment>
<reference evidence="5 6" key="2">
    <citation type="submission" date="2018-11" db="EMBL/GenBank/DDBJ databases">
        <authorList>
            <consortium name="Pathogen Informatics"/>
        </authorList>
    </citation>
    <scope>NUCLEOTIDE SEQUENCE [LARGE SCALE GENOMIC DNA]</scope>
</reference>
<dbReference type="InterPro" id="IPR001680">
    <property type="entry name" value="WD40_rpt"/>
</dbReference>
<evidence type="ECO:0000256" key="4">
    <source>
        <dbReference type="PROSITE-ProRule" id="PRU00221"/>
    </source>
</evidence>
<feature type="repeat" description="WD" evidence="4">
    <location>
        <begin position="101"/>
        <end position="133"/>
    </location>
</feature>
<dbReference type="SMART" id="SM00320">
    <property type="entry name" value="WD40"/>
    <property type="match status" value="7"/>
</dbReference>
<name>A0A0N5CLU7_THECL</name>
<evidence type="ECO:0000256" key="3">
    <source>
        <dbReference type="HAMAP-Rule" id="MF_03037"/>
    </source>
</evidence>
<dbReference type="InterPro" id="IPR028608">
    <property type="entry name" value="CIAO1/Cia1"/>
</dbReference>
<dbReference type="Pfam" id="PF00400">
    <property type="entry name" value="WD40"/>
    <property type="match status" value="5"/>
</dbReference>
<dbReference type="OrthoDB" id="284782at2759"/>
<feature type="repeat" description="WD" evidence="4">
    <location>
        <begin position="58"/>
        <end position="99"/>
    </location>
</feature>
<evidence type="ECO:0000313" key="5">
    <source>
        <dbReference type="EMBL" id="VDM96353.1"/>
    </source>
</evidence>
<dbReference type="STRING" id="103827.A0A0N5CLU7"/>
<dbReference type="OMA" id="MPILASC"/>
<reference evidence="7" key="1">
    <citation type="submission" date="2017-02" db="UniProtKB">
        <authorList>
            <consortium name="WormBaseParasite"/>
        </authorList>
    </citation>
    <scope>IDENTIFICATION</scope>
</reference>
<dbReference type="GO" id="GO:0097361">
    <property type="term" value="C:cytosolic [4Fe-4S] assembly targeting complex"/>
    <property type="evidence" value="ECO:0007669"/>
    <property type="project" value="InterPro"/>
</dbReference>
<organism evidence="7">
    <name type="scientific">Thelazia callipaeda</name>
    <name type="common">Oriental eyeworm</name>
    <name type="synonym">Parasitic nematode</name>
    <dbReference type="NCBI Taxonomy" id="103827"/>
    <lineage>
        <taxon>Eukaryota</taxon>
        <taxon>Metazoa</taxon>
        <taxon>Ecdysozoa</taxon>
        <taxon>Nematoda</taxon>
        <taxon>Chromadorea</taxon>
        <taxon>Rhabditida</taxon>
        <taxon>Spirurina</taxon>
        <taxon>Spiruromorpha</taxon>
        <taxon>Thelazioidea</taxon>
        <taxon>Thelaziidae</taxon>
        <taxon>Thelazia</taxon>
    </lineage>
</organism>
<evidence type="ECO:0000256" key="2">
    <source>
        <dbReference type="ARBA" id="ARBA00022737"/>
    </source>
</evidence>
<dbReference type="WBParaSite" id="TCLT_0000109801-mRNA-1">
    <property type="protein sequence ID" value="TCLT_0000109801-mRNA-1"/>
    <property type="gene ID" value="TCLT_0000109801"/>
</dbReference>
<dbReference type="AlphaFoldDB" id="A0A0N5CLU7"/>
<feature type="repeat" description="WD" evidence="4">
    <location>
        <begin position="18"/>
        <end position="42"/>
    </location>
</feature>
<gene>
    <name evidence="5" type="ORF">TCLT_LOCUS1099</name>
</gene>
<dbReference type="InterPro" id="IPR015943">
    <property type="entry name" value="WD40/YVTN_repeat-like_dom_sf"/>
</dbReference>
<dbReference type="PANTHER" id="PTHR19920:SF0">
    <property type="entry name" value="CYTOSOLIC IRON-SULFUR PROTEIN ASSEMBLY PROTEIN CIAO1-RELATED"/>
    <property type="match status" value="1"/>
</dbReference>
<feature type="repeat" description="WD" evidence="4">
    <location>
        <begin position="145"/>
        <end position="186"/>
    </location>
</feature>
<dbReference type="PROSITE" id="PS50082">
    <property type="entry name" value="WD_REPEATS_2"/>
    <property type="match status" value="4"/>
</dbReference>
<comment type="similarity">
    <text evidence="3">Belongs to the WD repeat CIA1 family.</text>
</comment>
<dbReference type="PROSITE" id="PS50294">
    <property type="entry name" value="WD_REPEATS_REGION"/>
    <property type="match status" value="1"/>
</dbReference>
<dbReference type="SUPFAM" id="SSF50978">
    <property type="entry name" value="WD40 repeat-like"/>
    <property type="match status" value="1"/>
</dbReference>
<dbReference type="PROSITE" id="PS51257">
    <property type="entry name" value="PROKAR_LIPOPROTEIN"/>
    <property type="match status" value="1"/>
</dbReference>
<dbReference type="PANTHER" id="PTHR19920">
    <property type="entry name" value="WD40 PROTEIN CIAO1"/>
    <property type="match status" value="1"/>
</dbReference>
<dbReference type="Gene3D" id="2.130.10.10">
    <property type="entry name" value="YVTN repeat-like/Quinoprotein amine dehydrogenase"/>
    <property type="match status" value="1"/>
</dbReference>
<dbReference type="Proteomes" id="UP000276776">
    <property type="component" value="Unassembled WGS sequence"/>
</dbReference>
<dbReference type="HAMAP" id="MF_03037">
    <property type="entry name" value="ciao1"/>
    <property type="match status" value="1"/>
</dbReference>
<sequence length="314" mass="35663">MITSRSKFYHSCDLACRVWCVQWNHAGTVLASCGEDKNIKLWTRIDVAPYLKYSGTIGGSHSRTIRYITFSPSDKFMASASFDSTIVVYQLYNDYEEISRLEGHESEVKCCAFSPSGDYLATCSRDKTVWFWQYDEKDFEVGSILQSHTQDVKFVVWHPVHDLLVSCSYDCSIRFYRFDGEDWITNQKIDNAHESTVWAADFSHDGSYLVTVGADSIINVHEINNSLVSQGKWIKVISMSVESKWPLYTVSWSKIHGIIAVGGGDRKLRSFYKQLFSVKILDSEINSLIWNPADGNLLAGATDDGEIHLFHISL</sequence>
<dbReference type="CDD" id="cd00200">
    <property type="entry name" value="WD40"/>
    <property type="match status" value="1"/>
</dbReference>
<evidence type="ECO:0000256" key="1">
    <source>
        <dbReference type="ARBA" id="ARBA00022574"/>
    </source>
</evidence>
<keyword evidence="2" id="KW-0677">Repeat</keyword>
<dbReference type="EMBL" id="UYYF01000118">
    <property type="protein sequence ID" value="VDM96353.1"/>
    <property type="molecule type" value="Genomic_DNA"/>
</dbReference>
<evidence type="ECO:0000313" key="6">
    <source>
        <dbReference type="Proteomes" id="UP000276776"/>
    </source>
</evidence>
<keyword evidence="1 4" id="KW-0853">WD repeat</keyword>
<proteinExistence type="inferred from homology"/>
<accession>A0A0N5CLU7</accession>
<evidence type="ECO:0000313" key="7">
    <source>
        <dbReference type="WBParaSite" id="TCLT_0000109801-mRNA-1"/>
    </source>
</evidence>
<keyword evidence="6" id="KW-1185">Reference proteome</keyword>